<dbReference type="Proteomes" id="UP000000747">
    <property type="component" value="Chromosome"/>
</dbReference>
<dbReference type="InterPro" id="IPR011089">
    <property type="entry name" value="GmrSD_C"/>
</dbReference>
<dbReference type="HOGENOM" id="CLU_011736_2_2_6"/>
<sequence length="649" mass="75108">MIVLNQINSSLLYNVAYRYTMKSETLTVQQLFQDRRQYCVPFYQRAYVWTQQDQWSALLEDILEKVQSRLSGTKPTPHFLGAVVLEPQSKKGLLGVDSIHIIDGQQRLTTLQYVLASIRLALRATDLSSLEALISPCLKNSNEDTMRNKEVERFKLWPTFRDQTHFIQSFNVENIDDLRDVFSDSFTQHGTLRKHFNHPPSLEALCFFTEAFIKWIKIENHSPQENAVALIEAVLTDLKLVSIFLEAEDDAQIIFETLNGRGAELHATDLIRNYIFMCAEHENINAIELYENEWKSFEDKYWSEKQRRGRINKPRMEWLVHATLQSERQREIDLSRLYNEYRDYVSKDLSSQRADLQVKRLKQYASQYKELVDGFGTTPISHFGYRIADYDVTTLYPLALFISIANIADDEKAAMYNDLVSYVVRRAVCGLTPKNYNNVFMNVLRHLAKTEISSVELRNILNNLNGEASRWPGDSEFLNACINAPLYPGRLDAPKMRSMLTELERELCRQVKTEKPDVPNLSNLDIDHLMPQSWYSCWPLENGRMVTNSDATVLNQIVLSGTDLTPEQLLVRKRQQAISTLGNLTLLNLSVNRSVQNAVFLKKRDALIVHTNLRLNIPLIVKDKWDEDEILERGKKLGEIALKVWPKHD</sequence>
<dbReference type="EMBL" id="CU928161">
    <property type="protein sequence ID" value="CAR04111.1"/>
    <property type="molecule type" value="Genomic_DNA"/>
</dbReference>
<evidence type="ECO:0008006" key="5">
    <source>
        <dbReference type="Google" id="ProtNLM"/>
    </source>
</evidence>
<name>B7MJL1_ECO45</name>
<organism evidence="3 4">
    <name type="scientific">Escherichia coli O45:K1 (strain S88 / ExPEC)</name>
    <dbReference type="NCBI Taxonomy" id="585035"/>
    <lineage>
        <taxon>Bacteria</taxon>
        <taxon>Pseudomonadati</taxon>
        <taxon>Pseudomonadota</taxon>
        <taxon>Gammaproteobacteria</taxon>
        <taxon>Enterobacterales</taxon>
        <taxon>Enterobacteriaceae</taxon>
        <taxon>Escherichia</taxon>
    </lineage>
</organism>
<evidence type="ECO:0000313" key="4">
    <source>
        <dbReference type="Proteomes" id="UP000000747"/>
    </source>
</evidence>
<dbReference type="REBASE" id="58965">
    <property type="entry name" value="EcoS88GmrSDP"/>
</dbReference>
<reference evidence="4" key="1">
    <citation type="journal article" date="2009" name="PLoS Genet.">
        <title>Organised genome dynamics in the Escherichia coli species results in highly diverse adaptive paths.</title>
        <authorList>
            <person name="Touchon M."/>
            <person name="Hoede C."/>
            <person name="Tenaillon O."/>
            <person name="Barbe V."/>
            <person name="Baeriswyl S."/>
            <person name="Bidet P."/>
            <person name="Bingen E."/>
            <person name="Bonacorsi S."/>
            <person name="Bouchier C."/>
            <person name="Bouvet O."/>
            <person name="Calteau A."/>
            <person name="Chiapello H."/>
            <person name="Clermont O."/>
            <person name="Cruveiller S."/>
            <person name="Danchin A."/>
            <person name="Diard M."/>
            <person name="Dossat C."/>
            <person name="Karoui M.E."/>
            <person name="Frapy E."/>
            <person name="Garry L."/>
            <person name="Ghigo J.M."/>
            <person name="Gilles A.M."/>
            <person name="Johnson J."/>
            <person name="Le Bouguenec C."/>
            <person name="Lescat M."/>
            <person name="Mangenot S."/>
            <person name="Martinez-Jehanne V."/>
            <person name="Matic I."/>
            <person name="Nassif X."/>
            <person name="Oztas S."/>
            <person name="Petit M.A."/>
            <person name="Pichon C."/>
            <person name="Rouy Z."/>
            <person name="Ruf C.S."/>
            <person name="Schneider D."/>
            <person name="Tourret J."/>
            <person name="Vacherie B."/>
            <person name="Vallenet D."/>
            <person name="Medigue C."/>
            <person name="Rocha E.P.C."/>
            <person name="Denamur E."/>
        </authorList>
    </citation>
    <scope>NUCLEOTIDE SEQUENCE [LARGE SCALE GENOMIC DNA]</scope>
    <source>
        <strain evidence="4">S88 / ExPEC</strain>
    </source>
</reference>
<proteinExistence type="predicted"/>
<accession>B7MJL1</accession>
<evidence type="ECO:0000259" key="2">
    <source>
        <dbReference type="Pfam" id="PF07510"/>
    </source>
</evidence>
<dbReference type="AlphaFoldDB" id="B7MJL1"/>
<feature type="domain" description="GmrSD restriction endonucleases C-terminal" evidence="2">
    <location>
        <begin position="471"/>
        <end position="639"/>
    </location>
</feature>
<dbReference type="KEGG" id="ecz:ECS88_2860"/>
<evidence type="ECO:0000313" key="3">
    <source>
        <dbReference type="EMBL" id="CAR04111.1"/>
    </source>
</evidence>
<dbReference type="Pfam" id="PF07510">
    <property type="entry name" value="GmrSD_C"/>
    <property type="match status" value="1"/>
</dbReference>
<dbReference type="PANTHER" id="PTHR35149:SF1">
    <property type="entry name" value="DUF5655 DOMAIN-CONTAINING PROTEIN"/>
    <property type="match status" value="1"/>
</dbReference>
<keyword evidence="4" id="KW-1185">Reference proteome</keyword>
<protein>
    <recommendedName>
        <fullName evidence="5">DUF262 domain-containing protein</fullName>
    </recommendedName>
</protein>
<dbReference type="InterPro" id="IPR004919">
    <property type="entry name" value="GmrSD_N"/>
</dbReference>
<evidence type="ECO:0000259" key="1">
    <source>
        <dbReference type="Pfam" id="PF03235"/>
    </source>
</evidence>
<dbReference type="Pfam" id="PF03235">
    <property type="entry name" value="GmrSD_N"/>
    <property type="match status" value="1"/>
</dbReference>
<gene>
    <name evidence="3" type="ordered locus">ECS88_2860</name>
</gene>
<dbReference type="PANTHER" id="PTHR35149">
    <property type="entry name" value="SLL5132 PROTEIN"/>
    <property type="match status" value="1"/>
</dbReference>
<feature type="domain" description="GmrSD restriction endonucleases N-terminal" evidence="1">
    <location>
        <begin position="28"/>
        <end position="276"/>
    </location>
</feature>